<dbReference type="InterPro" id="IPR036961">
    <property type="entry name" value="Kinesin_motor_dom_sf"/>
</dbReference>
<dbReference type="Proteomes" id="UP000192501">
    <property type="component" value="Unassembled WGS sequence"/>
</dbReference>
<gene>
    <name evidence="3" type="primary">KINH</name>
    <name evidence="3" type="ORF">A0H76_781</name>
</gene>
<dbReference type="GO" id="GO:0005874">
    <property type="term" value="C:microtubule"/>
    <property type="evidence" value="ECO:0007669"/>
    <property type="project" value="TreeGrafter"/>
</dbReference>
<comment type="similarity">
    <text evidence="1">Belongs to the TRAFAC class myosin-kinesin ATPase superfamily. Kinesin family.</text>
</comment>
<keyword evidence="1" id="KW-0067">ATP-binding</keyword>
<dbReference type="PRINTS" id="PR00380">
    <property type="entry name" value="KINESINHEAVY"/>
</dbReference>
<accession>A0A1X0QI90</accession>
<feature type="binding site" evidence="1">
    <location>
        <begin position="75"/>
        <end position="82"/>
    </location>
    <ligand>
        <name>ATP</name>
        <dbReference type="ChEBI" id="CHEBI:30616"/>
    </ligand>
</feature>
<dbReference type="PANTHER" id="PTHR24115">
    <property type="entry name" value="KINESIN-RELATED"/>
    <property type="match status" value="1"/>
</dbReference>
<comment type="caution">
    <text evidence="3">The sequence shown here is derived from an EMBL/GenBank/DDBJ whole genome shotgun (WGS) entry which is preliminary data.</text>
</comment>
<name>A0A1X0QI90_9MICR</name>
<proteinExistence type="inferred from homology"/>
<dbReference type="AlphaFoldDB" id="A0A1X0QI90"/>
<dbReference type="GO" id="GO:0016887">
    <property type="term" value="F:ATP hydrolysis activity"/>
    <property type="evidence" value="ECO:0007669"/>
    <property type="project" value="TreeGrafter"/>
</dbReference>
<keyword evidence="1" id="KW-0505">Motor protein</keyword>
<evidence type="ECO:0000259" key="2">
    <source>
        <dbReference type="PROSITE" id="PS50067"/>
    </source>
</evidence>
<dbReference type="GO" id="GO:0003777">
    <property type="term" value="F:microtubule motor activity"/>
    <property type="evidence" value="ECO:0007669"/>
    <property type="project" value="InterPro"/>
</dbReference>
<dbReference type="InterPro" id="IPR001752">
    <property type="entry name" value="Kinesin_motor_dom"/>
</dbReference>
<evidence type="ECO:0000313" key="3">
    <source>
        <dbReference type="EMBL" id="ORD99483.1"/>
    </source>
</evidence>
<dbReference type="GO" id="GO:0007018">
    <property type="term" value="P:microtubule-based movement"/>
    <property type="evidence" value="ECO:0007669"/>
    <property type="project" value="InterPro"/>
</dbReference>
<reference evidence="3 4" key="1">
    <citation type="journal article" date="2017" name="Environ. Microbiol.">
        <title>Decay of the glycolytic pathway and adaptation to intranuclear parasitism within Enterocytozoonidae microsporidia.</title>
        <authorList>
            <person name="Wiredu Boakye D."/>
            <person name="Jaroenlak P."/>
            <person name="Prachumwat A."/>
            <person name="Williams T.A."/>
            <person name="Bateman K.S."/>
            <person name="Itsathitphaisarn O."/>
            <person name="Sritunyalucksana K."/>
            <person name="Paszkiewicz K.H."/>
            <person name="Moore K.A."/>
            <person name="Stentiford G.D."/>
            <person name="Williams B.A."/>
        </authorList>
    </citation>
    <scope>NUCLEOTIDE SEQUENCE [LARGE SCALE GENOMIC DNA]</scope>
    <source>
        <strain evidence="4">canceri</strain>
    </source>
</reference>
<dbReference type="Pfam" id="PF00225">
    <property type="entry name" value="Kinesin"/>
    <property type="match status" value="1"/>
</dbReference>
<dbReference type="PANTHER" id="PTHR24115:SF1004">
    <property type="entry name" value="KINESIN-LIKE PROTEIN KIF15"/>
    <property type="match status" value="1"/>
</dbReference>
<dbReference type="SUPFAM" id="SSF50978">
    <property type="entry name" value="WD40 repeat-like"/>
    <property type="match status" value="1"/>
</dbReference>
<evidence type="ECO:0000256" key="1">
    <source>
        <dbReference type="PROSITE-ProRule" id="PRU00283"/>
    </source>
</evidence>
<dbReference type="InterPro" id="IPR027640">
    <property type="entry name" value="Kinesin-like_fam"/>
</dbReference>
<dbReference type="Gene3D" id="2.130.10.10">
    <property type="entry name" value="YVTN repeat-like/Quinoprotein amine dehydrogenase"/>
    <property type="match status" value="1"/>
</dbReference>
<dbReference type="SMART" id="SM00129">
    <property type="entry name" value="KISc"/>
    <property type="match status" value="1"/>
</dbReference>
<feature type="domain" description="Kinesin motor" evidence="2">
    <location>
        <begin position="7"/>
        <end position="296"/>
    </location>
</feature>
<dbReference type="VEuPathDB" id="MicrosporidiaDB:HERIO_170"/>
<protein>
    <submittedName>
        <fullName evidence="3">KINH</fullName>
    </submittedName>
</protein>
<organism evidence="3 4">
    <name type="scientific">Hepatospora eriocheir</name>
    <dbReference type="NCBI Taxonomy" id="1081669"/>
    <lineage>
        <taxon>Eukaryota</taxon>
        <taxon>Fungi</taxon>
        <taxon>Fungi incertae sedis</taxon>
        <taxon>Microsporidia</taxon>
        <taxon>Hepatosporidae</taxon>
        <taxon>Hepatospora</taxon>
    </lineage>
</organism>
<dbReference type="InterPro" id="IPR036322">
    <property type="entry name" value="WD40_repeat_dom_sf"/>
</dbReference>
<evidence type="ECO:0000313" key="4">
    <source>
        <dbReference type="Proteomes" id="UP000192501"/>
    </source>
</evidence>
<dbReference type="GO" id="GO:0005871">
    <property type="term" value="C:kinesin complex"/>
    <property type="evidence" value="ECO:0007669"/>
    <property type="project" value="TreeGrafter"/>
</dbReference>
<dbReference type="InterPro" id="IPR027417">
    <property type="entry name" value="P-loop_NTPase"/>
</dbReference>
<dbReference type="VEuPathDB" id="MicrosporidiaDB:A0H76_781"/>
<dbReference type="EMBL" id="LTAI01000183">
    <property type="protein sequence ID" value="ORD99483.1"/>
    <property type="molecule type" value="Genomic_DNA"/>
</dbReference>
<dbReference type="Gene3D" id="3.40.850.10">
    <property type="entry name" value="Kinesin motor domain"/>
    <property type="match status" value="1"/>
</dbReference>
<dbReference type="GO" id="GO:0005524">
    <property type="term" value="F:ATP binding"/>
    <property type="evidence" value="ECO:0007669"/>
    <property type="project" value="UniProtKB-UniRule"/>
</dbReference>
<dbReference type="InterPro" id="IPR015943">
    <property type="entry name" value="WD40/YVTN_repeat-like_dom_sf"/>
</dbReference>
<dbReference type="GO" id="GO:0008017">
    <property type="term" value="F:microtubule binding"/>
    <property type="evidence" value="ECO:0007669"/>
    <property type="project" value="InterPro"/>
</dbReference>
<dbReference type="SUPFAM" id="SSF52540">
    <property type="entry name" value="P-loop containing nucleoside triphosphate hydrolases"/>
    <property type="match status" value="1"/>
</dbReference>
<dbReference type="PROSITE" id="PS50067">
    <property type="entry name" value="KINESIN_MOTOR_2"/>
    <property type="match status" value="1"/>
</dbReference>
<sequence length="662" mass="76511">MNDKSNKISVHVRIKPTNTLNSLINIDNNECTINNKTYSFERVYFNESQYEIFDNIKFVLNEFLDNKNASIIVYGQTGSGKTFTLFNRDNSMFKSNLLIENNFGLIFNSLFYLFNNTNNLTISSIEIYNENIYDLFNNNKLILRQSNDKLILNLNEITVNSYDKAMEYLDIALNNRTVQSTKMNANSSRSHIIINIIHNDCKLSFIDLAGSERFNDNNLRTTVSINSGLLALGNVINALYKKTKNKNTYVSYRDSKLTRILESVLNSNVLIIGCINIDYVLESVNTLNFCARASNVYLEKEVIKSDNKNLEVIRLKKEIMYLKEEIKKLKGVNFNKPNIKIGLKQIRKPINYLNFENESDSLTSNLTNLNLIENKNVKKVRFMSLDSSSLIENGFKLIKSIKVTHTIISIFRNNIIYLNNNLYSIDHRILIGNVDKFFVYNNSIIYSHLNILKEYNLTINVLYAFEYDISSIYRNKDIIVIGHVNGNISLKQYNKYFSIKVSNECVTNLLIVDNFVYFTIQNNLLRLNLFTRSIDKDFLISHNGKINKISLLNQNIIITCSSDLSIKLFNTKSSFNTIPYIHKHNILDVNGIKLNNKLIVVSLDIKGCMKVFNYDNLELSCIYKTYLKETVSDVCNINFNKNNLIVSFANEIFIYDLIKLVN</sequence>
<keyword evidence="1" id="KW-0547">Nucleotide-binding</keyword>